<reference evidence="1" key="1">
    <citation type="submission" date="2020-12" db="EMBL/GenBank/DDBJ databases">
        <title>The comparative and phylogenetic analyses of Swertia L. (Gentianaceae) medical plants, mainly in Qinghai area, based on complete chloroplast genomes.</title>
        <authorList>
            <person name="Xu X."/>
            <person name="Li J."/>
            <person name="Chu R."/>
            <person name="Luan M."/>
            <person name="Wang H."/>
            <person name="Song K."/>
            <person name="Wei S."/>
            <person name="Shi Y."/>
            <person name="Zhu S."/>
            <person name="Wei Z."/>
        </authorList>
    </citation>
    <scope>NUCLEOTIDE SEQUENCE</scope>
</reference>
<sequence length="25" mass="2998">MLLLKHGRIEIVTRILEQRTTHSDH</sequence>
<protein>
    <submittedName>
        <fullName evidence="1">Ycf15 protein</fullName>
    </submittedName>
</protein>
<dbReference type="EMBL" id="MW344298">
    <property type="protein sequence ID" value="QWW91147.1"/>
    <property type="molecule type" value="Genomic_DNA"/>
</dbReference>
<proteinExistence type="predicted"/>
<organism evidence="1">
    <name type="scientific">Swertia dilatata</name>
    <dbReference type="NCBI Taxonomy" id="559635"/>
    <lineage>
        <taxon>Eukaryota</taxon>
        <taxon>Viridiplantae</taxon>
        <taxon>Streptophyta</taxon>
        <taxon>Embryophyta</taxon>
        <taxon>Tracheophyta</taxon>
        <taxon>Spermatophyta</taxon>
        <taxon>Magnoliopsida</taxon>
        <taxon>eudicotyledons</taxon>
        <taxon>Gunneridae</taxon>
        <taxon>Pentapetalae</taxon>
        <taxon>asterids</taxon>
        <taxon>lamiids</taxon>
        <taxon>Gentianales</taxon>
        <taxon>Gentianaceae</taxon>
        <taxon>Gentianeae</taxon>
        <taxon>Swertiinae</taxon>
        <taxon>Swertia</taxon>
    </lineage>
</organism>
<evidence type="ECO:0000313" key="1">
    <source>
        <dbReference type="EMBL" id="QWW91147.1"/>
    </source>
</evidence>
<gene>
    <name evidence="1" type="primary">ycf15</name>
</gene>
<accession>A0A8F2XQM1</accession>
<dbReference type="AlphaFoldDB" id="A0A8F2XQM1"/>
<dbReference type="EMBL" id="MW344298">
    <property type="protein sequence ID" value="QWW91130.1"/>
    <property type="molecule type" value="Genomic_DNA"/>
</dbReference>
<name>A0A8F2XQM1_9GENT</name>
<keyword evidence="1" id="KW-0150">Chloroplast</keyword>
<keyword evidence="1" id="KW-0934">Plastid</keyword>
<geneLocation type="chloroplast" evidence="1"/>